<proteinExistence type="predicted"/>
<organism evidence="1">
    <name type="scientific">bioreactor metagenome</name>
    <dbReference type="NCBI Taxonomy" id="1076179"/>
    <lineage>
        <taxon>unclassified sequences</taxon>
        <taxon>metagenomes</taxon>
        <taxon>ecological metagenomes</taxon>
    </lineage>
</organism>
<accession>A0A645DCS6</accession>
<dbReference type="AlphaFoldDB" id="A0A645DCS6"/>
<name>A0A645DCS6_9ZZZZ</name>
<comment type="caution">
    <text evidence="1">The sequence shown here is derived from an EMBL/GenBank/DDBJ whole genome shotgun (WGS) entry which is preliminary data.</text>
</comment>
<reference evidence="1" key="1">
    <citation type="submission" date="2019-08" db="EMBL/GenBank/DDBJ databases">
        <authorList>
            <person name="Kucharzyk K."/>
            <person name="Murdoch R.W."/>
            <person name="Higgins S."/>
            <person name="Loffler F."/>
        </authorList>
    </citation>
    <scope>NUCLEOTIDE SEQUENCE</scope>
</reference>
<gene>
    <name evidence="1" type="ORF">SDC9_134088</name>
</gene>
<sequence length="191" mass="21408">MVPIYLSDIPFEIVKGEQIRYTISDSSGQVVVVVLADVSGKGWEYGMLTVQPVEETLLDPLGNPYQAITSYQLTVKQAETTLSYHVRYWPDSSTTDPVKVPQGMGKPSSYQNFLLETLEKYATVGQKHFDGDRGLNMGSAYLRFSPDMQIYASLTRKFIGLPEARANFSTFVVYLDRPLEQGGQVNFMTVK</sequence>
<evidence type="ECO:0000313" key="1">
    <source>
        <dbReference type="EMBL" id="MPM86995.1"/>
    </source>
</evidence>
<protein>
    <submittedName>
        <fullName evidence="1">Uncharacterized protein</fullName>
    </submittedName>
</protein>
<dbReference type="EMBL" id="VSSQ01034915">
    <property type="protein sequence ID" value="MPM86995.1"/>
    <property type="molecule type" value="Genomic_DNA"/>
</dbReference>